<dbReference type="Proteomes" id="UP001357223">
    <property type="component" value="Chromosome"/>
</dbReference>
<evidence type="ECO:0008006" key="3">
    <source>
        <dbReference type="Google" id="ProtNLM"/>
    </source>
</evidence>
<name>A0ABZ2CE15_9BACI</name>
<evidence type="ECO:0000313" key="2">
    <source>
        <dbReference type="Proteomes" id="UP001357223"/>
    </source>
</evidence>
<keyword evidence="2" id="KW-1185">Reference proteome</keyword>
<proteinExistence type="predicted"/>
<reference evidence="1 2" key="1">
    <citation type="submission" date="2023-10" db="EMBL/GenBank/DDBJ databases">
        <title>Niallia locisalis sp.nov. isolated from a salt pond sample.</title>
        <authorList>
            <person name="Li X.-J."/>
            <person name="Dong L."/>
        </authorList>
    </citation>
    <scope>NUCLEOTIDE SEQUENCE [LARGE SCALE GENOMIC DNA]</scope>
    <source>
        <strain evidence="1 2">DSM 29761</strain>
    </source>
</reference>
<organism evidence="1 2">
    <name type="scientific">Niallia oryzisoli</name>
    <dbReference type="NCBI Taxonomy" id="1737571"/>
    <lineage>
        <taxon>Bacteria</taxon>
        <taxon>Bacillati</taxon>
        <taxon>Bacillota</taxon>
        <taxon>Bacilli</taxon>
        <taxon>Bacillales</taxon>
        <taxon>Bacillaceae</taxon>
        <taxon>Niallia</taxon>
    </lineage>
</organism>
<dbReference type="EMBL" id="CP137640">
    <property type="protein sequence ID" value="WVX82007.1"/>
    <property type="molecule type" value="Genomic_DNA"/>
</dbReference>
<accession>A0ABZ2CE15</accession>
<dbReference type="RefSeq" id="WP_338450915.1">
    <property type="nucleotide sequence ID" value="NZ_CP137640.1"/>
</dbReference>
<protein>
    <recommendedName>
        <fullName evidence="3">Transposase</fullName>
    </recommendedName>
</protein>
<evidence type="ECO:0000313" key="1">
    <source>
        <dbReference type="EMBL" id="WVX82007.1"/>
    </source>
</evidence>
<gene>
    <name evidence="1" type="ORF">R4Z09_03020</name>
</gene>
<sequence>MMAYQSLNHIQGKNGSRWAQFVRETGSENMLMVAIDAAKYTHKAMICTFYGDVLVNPFEFDSSLTGFEKVKEQILVTKELYGIKAVVVGVETTGHY</sequence>